<dbReference type="Pfam" id="PF00300">
    <property type="entry name" value="His_Phos_1"/>
    <property type="match status" value="1"/>
</dbReference>
<dbReference type="PROSITE" id="PS51462">
    <property type="entry name" value="NUDIX"/>
    <property type="match status" value="1"/>
</dbReference>
<dbReference type="PANTHER" id="PTHR21340:SF0">
    <property type="entry name" value="BIS(5'-NUCLEOSYL)-TETRAPHOSPHATASE [ASYMMETRICAL]"/>
    <property type="match status" value="1"/>
</dbReference>
<dbReference type="SMART" id="SM00855">
    <property type="entry name" value="PGAM"/>
    <property type="match status" value="1"/>
</dbReference>
<dbReference type="InterPro" id="IPR013078">
    <property type="entry name" value="His_Pase_superF_clade-1"/>
</dbReference>
<dbReference type="PROSITE" id="PS00893">
    <property type="entry name" value="NUDIX_BOX"/>
    <property type="match status" value="1"/>
</dbReference>
<dbReference type="SUPFAM" id="SSF55811">
    <property type="entry name" value="Nudix"/>
    <property type="match status" value="1"/>
</dbReference>
<dbReference type="GO" id="GO:0004081">
    <property type="term" value="F:bis(5'-nucleosyl)-tetraphosphatase (asymmetrical) activity"/>
    <property type="evidence" value="ECO:0007669"/>
    <property type="project" value="TreeGrafter"/>
</dbReference>
<dbReference type="PANTHER" id="PTHR21340">
    <property type="entry name" value="DIADENOSINE 5,5-P1,P4-TETRAPHOSPHATE PYROPHOSPHOHYDROLASE MUTT"/>
    <property type="match status" value="1"/>
</dbReference>
<accession>A0A1G7KIG9</accession>
<reference evidence="6" key="1">
    <citation type="submission" date="2016-10" db="EMBL/GenBank/DDBJ databases">
        <authorList>
            <person name="Varghese N."/>
            <person name="Submissions S."/>
        </authorList>
    </citation>
    <scope>NUCLEOTIDE SEQUENCE [LARGE SCALE GENOMIC DNA]</scope>
    <source>
        <strain evidence="6">DSM 44268</strain>
    </source>
</reference>
<sequence length="306" mass="32555">MRSRTEDRVIAAAGGVVWRPGGGGGIEIAVVHRERHDDWSLPKGHVDAGEHPLQTACREVLEETGLAVAAGRRGLTTRYEVDGTPKRVDYWVMRCTGGGFVANDEVDELRWLPPVDAAALCSYEHDRDVIADAARTDLPREVAVLLVRHGKAGSSDRWEGPDEKRPLSSAGREQARRLAAVLPLFDPVSVASATPLRCRQTVAPLAERVGLTVAERREFGEPEFGGDPQEALDAVQRALGAPGVDVVCSQGGTIPAVLQALGVHGHGVTGLLPPAAKGSVWALGGRAGALVADYYRDLDPDPDARA</sequence>
<dbReference type="Pfam" id="PF00293">
    <property type="entry name" value="NUDIX"/>
    <property type="match status" value="1"/>
</dbReference>
<dbReference type="InterPro" id="IPR000086">
    <property type="entry name" value="NUDIX_hydrolase_dom"/>
</dbReference>
<keyword evidence="6" id="KW-1185">Reference proteome</keyword>
<dbReference type="SUPFAM" id="SSF53254">
    <property type="entry name" value="Phosphoglycerate mutase-like"/>
    <property type="match status" value="1"/>
</dbReference>
<dbReference type="CDD" id="cd03673">
    <property type="entry name" value="NUDIX_Ap6A_hydrolase"/>
    <property type="match status" value="1"/>
</dbReference>
<dbReference type="InterPro" id="IPR020476">
    <property type="entry name" value="Nudix_hydrolase"/>
</dbReference>
<dbReference type="Proteomes" id="UP000199406">
    <property type="component" value="Unassembled WGS sequence"/>
</dbReference>
<dbReference type="InterPro" id="IPR029033">
    <property type="entry name" value="His_PPase_superfam"/>
</dbReference>
<feature type="domain" description="Nudix hydrolase" evidence="4">
    <location>
        <begin position="8"/>
        <end position="134"/>
    </location>
</feature>
<dbReference type="InterPro" id="IPR020084">
    <property type="entry name" value="NUDIX_hydrolase_CS"/>
</dbReference>
<keyword evidence="2 3" id="KW-0378">Hydrolase</keyword>
<dbReference type="Gene3D" id="3.40.50.1240">
    <property type="entry name" value="Phosphoglycerate mutase-like"/>
    <property type="match status" value="1"/>
</dbReference>
<dbReference type="STRING" id="1550231.SAMN05660662_1891"/>
<organism evidence="5 6">
    <name type="scientific">Blastococcus aurantiacus</name>
    <dbReference type="NCBI Taxonomy" id="1550231"/>
    <lineage>
        <taxon>Bacteria</taxon>
        <taxon>Bacillati</taxon>
        <taxon>Actinomycetota</taxon>
        <taxon>Actinomycetes</taxon>
        <taxon>Geodermatophilales</taxon>
        <taxon>Geodermatophilaceae</taxon>
        <taxon>Blastococcus</taxon>
    </lineage>
</organism>
<name>A0A1G7KIG9_9ACTN</name>
<dbReference type="RefSeq" id="WP_176946320.1">
    <property type="nucleotide sequence ID" value="NZ_FNBT01000003.1"/>
</dbReference>
<dbReference type="InterPro" id="IPR015797">
    <property type="entry name" value="NUDIX_hydrolase-like_dom_sf"/>
</dbReference>
<proteinExistence type="inferred from homology"/>
<comment type="similarity">
    <text evidence="1 3">Belongs to the Nudix hydrolase family.</text>
</comment>
<evidence type="ECO:0000256" key="1">
    <source>
        <dbReference type="ARBA" id="ARBA00005582"/>
    </source>
</evidence>
<dbReference type="PRINTS" id="PR00502">
    <property type="entry name" value="NUDIXFAMILY"/>
</dbReference>
<evidence type="ECO:0000256" key="2">
    <source>
        <dbReference type="ARBA" id="ARBA00022801"/>
    </source>
</evidence>
<dbReference type="CDD" id="cd07067">
    <property type="entry name" value="HP_PGM_like"/>
    <property type="match status" value="1"/>
</dbReference>
<dbReference type="AlphaFoldDB" id="A0A1G7KIG9"/>
<gene>
    <name evidence="5" type="ORF">SAMN05660662_1891</name>
</gene>
<evidence type="ECO:0000313" key="6">
    <source>
        <dbReference type="Proteomes" id="UP000199406"/>
    </source>
</evidence>
<dbReference type="Gene3D" id="3.90.79.10">
    <property type="entry name" value="Nucleoside Triphosphate Pyrophosphohydrolase"/>
    <property type="match status" value="1"/>
</dbReference>
<dbReference type="GO" id="GO:0006167">
    <property type="term" value="P:AMP biosynthetic process"/>
    <property type="evidence" value="ECO:0007669"/>
    <property type="project" value="TreeGrafter"/>
</dbReference>
<dbReference type="EMBL" id="FNBT01000003">
    <property type="protein sequence ID" value="SDF36992.1"/>
    <property type="molecule type" value="Genomic_DNA"/>
</dbReference>
<dbReference type="InterPro" id="IPR051325">
    <property type="entry name" value="Nudix_hydrolase_domain"/>
</dbReference>
<dbReference type="GO" id="GO:0006754">
    <property type="term" value="P:ATP biosynthetic process"/>
    <property type="evidence" value="ECO:0007669"/>
    <property type="project" value="TreeGrafter"/>
</dbReference>
<evidence type="ECO:0000313" key="5">
    <source>
        <dbReference type="EMBL" id="SDF36992.1"/>
    </source>
</evidence>
<evidence type="ECO:0000256" key="3">
    <source>
        <dbReference type="RuleBase" id="RU003476"/>
    </source>
</evidence>
<evidence type="ECO:0000259" key="4">
    <source>
        <dbReference type="PROSITE" id="PS51462"/>
    </source>
</evidence>
<protein>
    <submittedName>
        <fullName evidence="5">8-oxo-dGTP diphosphatase</fullName>
    </submittedName>
</protein>